<evidence type="ECO:0000313" key="11">
    <source>
        <dbReference type="EMBL" id="MDN7023863.1"/>
    </source>
</evidence>
<dbReference type="InterPro" id="IPR034202">
    <property type="entry name" value="Subtilisin_Carlsberg-like"/>
</dbReference>
<dbReference type="PROSITE" id="PS51892">
    <property type="entry name" value="SUBTILASE"/>
    <property type="match status" value="1"/>
</dbReference>
<gene>
    <name evidence="11" type="ORF">FGU65_02975</name>
</gene>
<dbReference type="CDD" id="cd00146">
    <property type="entry name" value="PKD"/>
    <property type="match status" value="2"/>
</dbReference>
<dbReference type="InterPro" id="IPR008963">
    <property type="entry name" value="Purple_acid_Pase-like_N"/>
</dbReference>
<evidence type="ECO:0000259" key="10">
    <source>
        <dbReference type="PROSITE" id="PS50853"/>
    </source>
</evidence>
<dbReference type="InterPro" id="IPR000209">
    <property type="entry name" value="Peptidase_S8/S53_dom"/>
</dbReference>
<evidence type="ECO:0000256" key="5">
    <source>
        <dbReference type="ARBA" id="ARBA00022825"/>
    </source>
</evidence>
<evidence type="ECO:0000256" key="8">
    <source>
        <dbReference type="SAM" id="MobiDB-lite"/>
    </source>
</evidence>
<dbReference type="InterPro" id="IPR035986">
    <property type="entry name" value="PKD_dom_sf"/>
</dbReference>
<dbReference type="InterPro" id="IPR023827">
    <property type="entry name" value="Peptidase_S8_Asp-AS"/>
</dbReference>
<dbReference type="SMART" id="SM00089">
    <property type="entry name" value="PKD"/>
    <property type="match status" value="2"/>
</dbReference>
<evidence type="ECO:0000259" key="9">
    <source>
        <dbReference type="PROSITE" id="PS50093"/>
    </source>
</evidence>
<keyword evidence="12" id="KW-1185">Reference proteome</keyword>
<dbReference type="InterPro" id="IPR022409">
    <property type="entry name" value="PKD/Chitinase_dom"/>
</dbReference>
<keyword evidence="4 6" id="KW-0378">Hydrolase</keyword>
<dbReference type="SUPFAM" id="SSF49363">
    <property type="entry name" value="Purple acid phosphatase, N-terminal domain"/>
    <property type="match status" value="1"/>
</dbReference>
<feature type="domain" description="Fibronectin type-III" evidence="10">
    <location>
        <begin position="371"/>
        <end position="464"/>
    </location>
</feature>
<keyword evidence="2 6" id="KW-0645">Protease</keyword>
<dbReference type="Pfam" id="PF00082">
    <property type="entry name" value="Peptidase_S8"/>
    <property type="match status" value="1"/>
</dbReference>
<dbReference type="Pfam" id="PF00041">
    <property type="entry name" value="fn3"/>
    <property type="match status" value="1"/>
</dbReference>
<dbReference type="CDD" id="cd00063">
    <property type="entry name" value="FN3"/>
    <property type="match status" value="1"/>
</dbReference>
<dbReference type="PROSITE" id="PS00138">
    <property type="entry name" value="SUBTILASE_SER"/>
    <property type="match status" value="1"/>
</dbReference>
<organism evidence="11 12">
    <name type="scientific">Methanoculleus frigidifontis</name>
    <dbReference type="NCBI Taxonomy" id="2584085"/>
    <lineage>
        <taxon>Archaea</taxon>
        <taxon>Methanobacteriati</taxon>
        <taxon>Methanobacteriota</taxon>
        <taxon>Stenosarchaea group</taxon>
        <taxon>Methanomicrobia</taxon>
        <taxon>Methanomicrobiales</taxon>
        <taxon>Methanomicrobiaceae</taxon>
        <taxon>Methanoculleus</taxon>
    </lineage>
</organism>
<comment type="similarity">
    <text evidence="1 6 7">Belongs to the peptidase S8 family.</text>
</comment>
<protein>
    <submittedName>
        <fullName evidence="11">PKD domain-containing protein</fullName>
    </submittedName>
</protein>
<dbReference type="PROSITE" id="PS50093">
    <property type="entry name" value="PKD"/>
    <property type="match status" value="1"/>
</dbReference>
<dbReference type="Gene3D" id="3.40.50.200">
    <property type="entry name" value="Peptidase S8/S53 domain"/>
    <property type="match status" value="1"/>
</dbReference>
<dbReference type="CDD" id="cd07477">
    <property type="entry name" value="Peptidases_S8_Subtilisin_subset"/>
    <property type="match status" value="1"/>
</dbReference>
<evidence type="ECO:0000256" key="4">
    <source>
        <dbReference type="ARBA" id="ARBA00022801"/>
    </source>
</evidence>
<evidence type="ECO:0000256" key="6">
    <source>
        <dbReference type="PROSITE-ProRule" id="PRU01240"/>
    </source>
</evidence>
<comment type="caution">
    <text evidence="11">The sequence shown here is derived from an EMBL/GenBank/DDBJ whole genome shotgun (WGS) entry which is preliminary data.</text>
</comment>
<dbReference type="InterPro" id="IPR023828">
    <property type="entry name" value="Peptidase_S8_Ser-AS"/>
</dbReference>
<dbReference type="SUPFAM" id="SSF49299">
    <property type="entry name" value="PKD domain"/>
    <property type="match status" value="2"/>
</dbReference>
<reference evidence="11" key="1">
    <citation type="submission" date="2019-05" db="EMBL/GenBank/DDBJ databases">
        <title>Methanoculleus sp. FWC-SCC1, a methanogenic archaeon isolated from deep marine cold seep.</title>
        <authorList>
            <person name="Chen Y.-W."/>
            <person name="Chen S.-C."/>
            <person name="Teng N.-H."/>
            <person name="Lai M.-C."/>
        </authorList>
    </citation>
    <scope>NUCLEOTIDE SEQUENCE</scope>
    <source>
        <strain evidence="11">FWC-SCC1</strain>
    </source>
</reference>
<dbReference type="Gene3D" id="2.60.40.10">
    <property type="entry name" value="Immunoglobulins"/>
    <property type="match status" value="3"/>
</dbReference>
<keyword evidence="5 6" id="KW-0720">Serine protease</keyword>
<dbReference type="PANTHER" id="PTHR43806:SF11">
    <property type="entry name" value="CEREVISIN-RELATED"/>
    <property type="match status" value="1"/>
</dbReference>
<dbReference type="InterPro" id="IPR036852">
    <property type="entry name" value="Peptidase_S8/S53_dom_sf"/>
</dbReference>
<dbReference type="InterPro" id="IPR015500">
    <property type="entry name" value="Peptidase_S8_subtilisin-rel"/>
</dbReference>
<dbReference type="PROSITE" id="PS00137">
    <property type="entry name" value="SUBTILASE_HIS"/>
    <property type="match status" value="1"/>
</dbReference>
<dbReference type="SMART" id="SM00060">
    <property type="entry name" value="FN3"/>
    <property type="match status" value="1"/>
</dbReference>
<dbReference type="InterPro" id="IPR000601">
    <property type="entry name" value="PKD_dom"/>
</dbReference>
<name>A0ABT8M7F4_9EURY</name>
<evidence type="ECO:0000256" key="3">
    <source>
        <dbReference type="ARBA" id="ARBA00022723"/>
    </source>
</evidence>
<dbReference type="Gene3D" id="3.30.70.80">
    <property type="entry name" value="Peptidase S8 propeptide/proteinase inhibitor I9"/>
    <property type="match status" value="1"/>
</dbReference>
<dbReference type="SUPFAM" id="SSF52743">
    <property type="entry name" value="Subtilisin-like"/>
    <property type="match status" value="1"/>
</dbReference>
<dbReference type="InterPro" id="IPR037045">
    <property type="entry name" value="S8pro/Inhibitor_I9_sf"/>
</dbReference>
<dbReference type="Pfam" id="PF18911">
    <property type="entry name" value="PKD_4"/>
    <property type="match status" value="2"/>
</dbReference>
<evidence type="ECO:0000256" key="7">
    <source>
        <dbReference type="RuleBase" id="RU003355"/>
    </source>
</evidence>
<dbReference type="InterPro" id="IPR050131">
    <property type="entry name" value="Peptidase_S8_subtilisin-like"/>
</dbReference>
<evidence type="ECO:0000256" key="1">
    <source>
        <dbReference type="ARBA" id="ARBA00011073"/>
    </source>
</evidence>
<dbReference type="RefSeq" id="WP_301662949.1">
    <property type="nucleotide sequence ID" value="NZ_VCYH01000002.1"/>
</dbReference>
<feature type="active site" description="Charge relay system" evidence="6">
    <location>
        <position position="307"/>
    </location>
</feature>
<feature type="active site" description="Charge relay system" evidence="6">
    <location>
        <position position="150"/>
    </location>
</feature>
<evidence type="ECO:0000313" key="12">
    <source>
        <dbReference type="Proteomes" id="UP001168338"/>
    </source>
</evidence>
<dbReference type="InterPro" id="IPR013783">
    <property type="entry name" value="Ig-like_fold"/>
</dbReference>
<dbReference type="PROSITE" id="PS00136">
    <property type="entry name" value="SUBTILASE_ASP"/>
    <property type="match status" value="1"/>
</dbReference>
<evidence type="ECO:0000256" key="2">
    <source>
        <dbReference type="ARBA" id="ARBA00022670"/>
    </source>
</evidence>
<dbReference type="Proteomes" id="UP001168338">
    <property type="component" value="Unassembled WGS sequence"/>
</dbReference>
<keyword evidence="3" id="KW-0479">Metal-binding</keyword>
<accession>A0ABT8M7F4</accession>
<sequence length="747" mass="77564">MKRTLLVCLITLFVICSTLITGAGAERVIIGFRDDPDQSMLHQGTIQHVHREISAVTADLPGSVVEKMGRDPRIAFIEPDYRVSALAETVPWGVSRIGAPRVHTSVNGDGVRIAVLDTGIDYTHPDLDENYRGGYDFVGHDADPMDDNGHGTHCAGIIAAEDDGSGIVGVAPGAEVYAVKVLDKSGGGYISDVVAGIEWAIENDIQIISMSLGGNSDSYAFRSACDAAYDAGVLIVAAAGNDGRYSGYGDTVDYPARYDSVIAVAATDRSDRRASWSSTGPDVELAAPGVDIYSTYPGGYKTISGTSMACPHVAGVAALLMEAQPGWGNAQVREHLAETADALGRSTWYGNGLVNAVEAVGIPDADTTPPLISDVDVAEVTGSSAVITWQTDEAADSAVHYGVSASDLSRSVSDSAPVTSHTLQVPELLKETTYYFRVTSTDASGNAATDPEGGVPYLFSTPANDPPVADAGEDRTASDADGDGVESITLDGSGSYDPDGSIAAWQWTEGEVLLGDGETLTGDYTVGTHTVILQVTDTDGASATDTVTVTVEPNRPPVADAGGNVAAAVDAAVSFDGSASYDSDGTIIDFVWDFGDGTGGAGSTVMHTYTASGTYTATLTVVDDGGASDTDTFSVTVTEVASEPEMHVERIDMGIQNFWFRIRGLAAVTIADADGNPVSGAEVSGHWSGLGRGTERGLTGADGSVTFTSNLARKTSEPFVFTVDAVAKDGWVYTPSANRETSDSISL</sequence>
<feature type="region of interest" description="Disordered" evidence="8">
    <location>
        <begin position="444"/>
        <end position="495"/>
    </location>
</feature>
<dbReference type="EMBL" id="VCYH01000002">
    <property type="protein sequence ID" value="MDN7023863.1"/>
    <property type="molecule type" value="Genomic_DNA"/>
</dbReference>
<dbReference type="PROSITE" id="PS50853">
    <property type="entry name" value="FN3"/>
    <property type="match status" value="1"/>
</dbReference>
<dbReference type="InterPro" id="IPR022398">
    <property type="entry name" value="Peptidase_S8_His-AS"/>
</dbReference>
<dbReference type="SUPFAM" id="SSF54897">
    <property type="entry name" value="Protease propeptides/inhibitors"/>
    <property type="match status" value="1"/>
</dbReference>
<dbReference type="PRINTS" id="PR00723">
    <property type="entry name" value="SUBTILISIN"/>
</dbReference>
<feature type="active site" description="Charge relay system" evidence="6">
    <location>
        <position position="117"/>
    </location>
</feature>
<feature type="domain" description="PKD" evidence="9">
    <location>
        <begin position="556"/>
        <end position="638"/>
    </location>
</feature>
<proteinExistence type="inferred from homology"/>
<dbReference type="PANTHER" id="PTHR43806">
    <property type="entry name" value="PEPTIDASE S8"/>
    <property type="match status" value="1"/>
</dbReference>
<dbReference type="InterPro" id="IPR003961">
    <property type="entry name" value="FN3_dom"/>
</dbReference>